<evidence type="ECO:0000313" key="1">
    <source>
        <dbReference type="EMBL" id="QHL90869.1"/>
    </source>
</evidence>
<protein>
    <submittedName>
        <fullName evidence="1">Uncharacterized protein</fullName>
    </submittedName>
</protein>
<reference evidence="1 2" key="1">
    <citation type="submission" date="2020-01" db="EMBL/GenBank/DDBJ databases">
        <title>Sphingomonas sp. C33 whole genome sequece.</title>
        <authorList>
            <person name="Park C."/>
        </authorList>
    </citation>
    <scope>NUCLEOTIDE SEQUENCE [LARGE SCALE GENOMIC DNA]</scope>
    <source>
        <strain evidence="1 2">C33</strain>
    </source>
</reference>
<proteinExistence type="predicted"/>
<dbReference type="AlphaFoldDB" id="A0A7Z2S9L1"/>
<name>A0A7Z2S9L1_9SPHN</name>
<accession>A0A7Z2S9L1</accession>
<sequence>MAPLPVIPILQSVMTAQSYLRAATNASLPPVITGQGQYGPLVTSFVDWQEELWTQFWEGLVDTGVVAAAAEVNTLFHSNLADAGVINGLLYDDDIPIAVAQCNDVANLITSAQPMLEQLEEIAASIEGADQAKVDAYTALVAQLQDQFNAQEDKLTQDALDSATEIVSTAIDVGIAIGSEGEDTTQLIEGVIKLGTTAIDELALTAAIKETLGQLEDAWAALDQASADLAQITHCCKQLKTVTDQTAATLTALDTLSTAWNSVAATTTLPADQWESEGCAALRQWAAQMVKLSFGNATQRVTTSTVSAA</sequence>
<dbReference type="RefSeq" id="WP_160592795.1">
    <property type="nucleotide sequence ID" value="NZ_CP047895.1"/>
</dbReference>
<dbReference type="Gene3D" id="1.20.1170.10">
    <property type="match status" value="1"/>
</dbReference>
<evidence type="ECO:0000313" key="2">
    <source>
        <dbReference type="Proteomes" id="UP000464468"/>
    </source>
</evidence>
<keyword evidence="2" id="KW-1185">Reference proteome</keyword>
<dbReference type="Proteomes" id="UP000464468">
    <property type="component" value="Chromosome"/>
</dbReference>
<gene>
    <name evidence="1" type="ORF">GVO57_08620</name>
</gene>
<organism evidence="1 2">
    <name type="scientific">Sphingomonas changnyeongensis</name>
    <dbReference type="NCBI Taxonomy" id="2698679"/>
    <lineage>
        <taxon>Bacteria</taxon>
        <taxon>Pseudomonadati</taxon>
        <taxon>Pseudomonadota</taxon>
        <taxon>Alphaproteobacteria</taxon>
        <taxon>Sphingomonadales</taxon>
        <taxon>Sphingomonadaceae</taxon>
        <taxon>Sphingomonas</taxon>
    </lineage>
</organism>
<dbReference type="EMBL" id="CP047895">
    <property type="protein sequence ID" value="QHL90869.1"/>
    <property type="molecule type" value="Genomic_DNA"/>
</dbReference>
<dbReference type="KEGG" id="schy:GVO57_08620"/>